<feature type="non-terminal residue" evidence="2">
    <location>
        <position position="1"/>
    </location>
</feature>
<evidence type="ECO:0000256" key="1">
    <source>
        <dbReference type="SAM" id="MobiDB-lite"/>
    </source>
</evidence>
<protein>
    <submittedName>
        <fullName evidence="2">Uncharacterized protein</fullName>
    </submittedName>
</protein>
<accession>A0AAV2RTY7</accession>
<feature type="non-terminal residue" evidence="2">
    <location>
        <position position="114"/>
    </location>
</feature>
<feature type="region of interest" description="Disordered" evidence="1">
    <location>
        <begin position="18"/>
        <end position="114"/>
    </location>
</feature>
<gene>
    <name evidence="2" type="ORF">MNOR_LOCUS28248</name>
</gene>
<comment type="caution">
    <text evidence="2">The sequence shown here is derived from an EMBL/GenBank/DDBJ whole genome shotgun (WGS) entry which is preliminary data.</text>
</comment>
<evidence type="ECO:0000313" key="2">
    <source>
        <dbReference type="EMBL" id="CAL4138659.1"/>
    </source>
</evidence>
<dbReference type="EMBL" id="CAXKWB010030864">
    <property type="protein sequence ID" value="CAL4138659.1"/>
    <property type="molecule type" value="Genomic_DNA"/>
</dbReference>
<keyword evidence="3" id="KW-1185">Reference proteome</keyword>
<sequence>IVADDGVVFQEKKSSLSYKLRKEMKKEKKEKQREIKEKKSKKDKNKNGDSTVSDLAELGIRIVNGREAEAIAHQPGDSDYEEEEERGPPGKHKFRSKNRTSGASLDPWKKILQS</sequence>
<organism evidence="2 3">
    <name type="scientific">Meganyctiphanes norvegica</name>
    <name type="common">Northern krill</name>
    <name type="synonym">Thysanopoda norvegica</name>
    <dbReference type="NCBI Taxonomy" id="48144"/>
    <lineage>
        <taxon>Eukaryota</taxon>
        <taxon>Metazoa</taxon>
        <taxon>Ecdysozoa</taxon>
        <taxon>Arthropoda</taxon>
        <taxon>Crustacea</taxon>
        <taxon>Multicrustacea</taxon>
        <taxon>Malacostraca</taxon>
        <taxon>Eumalacostraca</taxon>
        <taxon>Eucarida</taxon>
        <taxon>Euphausiacea</taxon>
        <taxon>Euphausiidae</taxon>
        <taxon>Meganyctiphanes</taxon>
    </lineage>
</organism>
<name>A0AAV2RTY7_MEGNR</name>
<dbReference type="Proteomes" id="UP001497623">
    <property type="component" value="Unassembled WGS sequence"/>
</dbReference>
<reference evidence="2 3" key="1">
    <citation type="submission" date="2024-05" db="EMBL/GenBank/DDBJ databases">
        <authorList>
            <person name="Wallberg A."/>
        </authorList>
    </citation>
    <scope>NUCLEOTIDE SEQUENCE [LARGE SCALE GENOMIC DNA]</scope>
</reference>
<dbReference type="AlphaFoldDB" id="A0AAV2RTY7"/>
<feature type="compositionally biased region" description="Basic residues" evidence="1">
    <location>
        <begin position="89"/>
        <end position="98"/>
    </location>
</feature>
<feature type="compositionally biased region" description="Basic and acidic residues" evidence="1">
    <location>
        <begin position="18"/>
        <end position="37"/>
    </location>
</feature>
<evidence type="ECO:0000313" key="3">
    <source>
        <dbReference type="Proteomes" id="UP001497623"/>
    </source>
</evidence>
<proteinExistence type="predicted"/>